<gene>
    <name evidence="2" type="ORF">BTO08_06895</name>
</gene>
<dbReference type="EMBL" id="MSCJ01000001">
    <property type="protein sequence ID" value="PQJ67145.1"/>
    <property type="molecule type" value="Genomic_DNA"/>
</dbReference>
<proteinExistence type="predicted"/>
<comment type="caution">
    <text evidence="2">The sequence shown here is derived from an EMBL/GenBank/DDBJ whole genome shotgun (WGS) entry which is preliminary data.</text>
</comment>
<evidence type="ECO:0000313" key="2">
    <source>
        <dbReference type="EMBL" id="PQJ67145.1"/>
    </source>
</evidence>
<sequence length="68" mass="7858">MKKAFWEIFFLLMSFGSVAAVIAPNVPKIFYWLGWIYIFLLLGLGILTLYAEKIIAWCDKILGINKDE</sequence>
<reference evidence="2 3" key="1">
    <citation type="submission" date="2016-12" db="EMBL/GenBank/DDBJ databases">
        <title>Diversity of luminous bacteria.</title>
        <authorList>
            <person name="Yoshizawa S."/>
            <person name="Kogure K."/>
        </authorList>
    </citation>
    <scope>NUCLEOTIDE SEQUENCE [LARGE SCALE GENOMIC DNA]</scope>
    <source>
        <strain evidence="2 3">LC1-200</strain>
    </source>
</reference>
<accession>A0A2S7VZ22</accession>
<protein>
    <submittedName>
        <fullName evidence="2">Uncharacterized protein</fullName>
    </submittedName>
</protein>
<evidence type="ECO:0000313" key="3">
    <source>
        <dbReference type="Proteomes" id="UP000238730"/>
    </source>
</evidence>
<keyword evidence="1" id="KW-0812">Transmembrane</keyword>
<name>A0A2S7VZ22_PHOAN</name>
<dbReference type="OrthoDB" id="5918632at2"/>
<evidence type="ECO:0000256" key="1">
    <source>
        <dbReference type="SAM" id="Phobius"/>
    </source>
</evidence>
<dbReference type="Proteomes" id="UP000238730">
    <property type="component" value="Unassembled WGS sequence"/>
</dbReference>
<organism evidence="2 3">
    <name type="scientific">Photobacterium angustum</name>
    <dbReference type="NCBI Taxonomy" id="661"/>
    <lineage>
        <taxon>Bacteria</taxon>
        <taxon>Pseudomonadati</taxon>
        <taxon>Pseudomonadota</taxon>
        <taxon>Gammaproteobacteria</taxon>
        <taxon>Vibrionales</taxon>
        <taxon>Vibrionaceae</taxon>
        <taxon>Photobacterium</taxon>
    </lineage>
</organism>
<keyword evidence="1" id="KW-0472">Membrane</keyword>
<feature type="transmembrane region" description="Helical" evidence="1">
    <location>
        <begin position="30"/>
        <end position="51"/>
    </location>
</feature>
<keyword evidence="1" id="KW-1133">Transmembrane helix</keyword>
<dbReference type="RefSeq" id="WP_105060414.1">
    <property type="nucleotide sequence ID" value="NZ_MSCJ01000001.1"/>
</dbReference>
<dbReference type="AlphaFoldDB" id="A0A2S7VZ22"/>